<feature type="region of interest" description="Disordered" evidence="1">
    <location>
        <begin position="545"/>
        <end position="591"/>
    </location>
</feature>
<feature type="region of interest" description="Disordered" evidence="1">
    <location>
        <begin position="415"/>
        <end position="507"/>
    </location>
</feature>
<feature type="compositionally biased region" description="Polar residues" evidence="1">
    <location>
        <begin position="450"/>
        <end position="462"/>
    </location>
</feature>
<protein>
    <submittedName>
        <fullName evidence="3">Uncharacterized protein</fullName>
    </submittedName>
</protein>
<feature type="compositionally biased region" description="Polar residues" evidence="1">
    <location>
        <begin position="695"/>
        <end position="709"/>
    </location>
</feature>
<reference evidence="3" key="1">
    <citation type="submission" date="2014-08" db="EMBL/GenBank/DDBJ databases">
        <authorList>
            <person name="Sharma Rahul"/>
            <person name="Thines Marco"/>
        </authorList>
    </citation>
    <scope>NUCLEOTIDE SEQUENCE</scope>
</reference>
<keyword evidence="2" id="KW-0812">Transmembrane</keyword>
<keyword evidence="2" id="KW-0472">Membrane</keyword>
<feature type="compositionally biased region" description="Acidic residues" evidence="1">
    <location>
        <begin position="626"/>
        <end position="648"/>
    </location>
</feature>
<proteinExistence type="predicted"/>
<dbReference type="AlphaFoldDB" id="A0A0F7SNA4"/>
<accession>A0A0F7SNA4</accession>
<feature type="region of interest" description="Disordered" evidence="1">
    <location>
        <begin position="320"/>
        <end position="345"/>
    </location>
</feature>
<keyword evidence="2" id="KW-1133">Transmembrane helix</keyword>
<evidence type="ECO:0000256" key="2">
    <source>
        <dbReference type="SAM" id="Phobius"/>
    </source>
</evidence>
<evidence type="ECO:0000256" key="1">
    <source>
        <dbReference type="SAM" id="MobiDB-lite"/>
    </source>
</evidence>
<name>A0A0F7SNA4_PHARH</name>
<feature type="region of interest" description="Disordered" evidence="1">
    <location>
        <begin position="611"/>
        <end position="709"/>
    </location>
</feature>
<dbReference type="Gene3D" id="2.60.120.260">
    <property type="entry name" value="Galactose-binding domain-like"/>
    <property type="match status" value="1"/>
</dbReference>
<sequence length="709" mass="76231">MTSTSSSSSSSTTSLATTLSPLSPLITYTPCISCDWTVGWKQGWNNSAAWDGVSQRWAEAWAVGTDIGVELEFEGTSLSFLTEPTSAYQLTLSINSTEVKSISDMSATSSVNITDLPFGTHSFSGVFRSIDDSRASSQADVARLLGITIGWDNLTSTTTEPSVLDDSAWETNKIELSSDWNLMSASNLDGNIVNETQAETIRSMISSFYNQSISWTSSNGSYLEFTFTGNYLNVMTAIQPSLAQFVPSIDGVAYPTVNLSKNMAPADMDSSTTFKQIGWRKAGLGSGDHTFRMTNMQEGGLMMVDYWEYGSAAQAAISGTTTSSSSPSSVATSSNTSSSTTSNYSESSLTGIWVAVAIAIVAGICLILLIIFKAIQRRRRQQDPTLGMTSGGSTSYPNFFSSPATTMNSRAFGLSARQPFSSSPGPDRQAQFQPHTRSKPRPFSRLINPSDLSVDSGPSTPTAPLWPKQDDPSSPYPPYDQPDTPSLTKQTDAAGTTRTSIGGRDRQNEEVLGMIAGQSPAMASVVTFTPQGTTRQVENAPIGLSAEIGDMSSLGVPTRDDGSSSRSGRPRSDTAYSQSMYSVDGSLRSEPGYIERNQMDDKLGRLAQSHGVQINDYDPRNSYFQDADESEDADEYDGDGDDVGDGDGDNGVGGRRRRRRTEESLSIGVSSMMMSSPAGETIEMKSGIHRRYPSIPSQKPDSKQTGNYF</sequence>
<dbReference type="EMBL" id="LN483124">
    <property type="protein sequence ID" value="CED82080.1"/>
    <property type="molecule type" value="Genomic_DNA"/>
</dbReference>
<feature type="transmembrane region" description="Helical" evidence="2">
    <location>
        <begin position="352"/>
        <end position="372"/>
    </location>
</feature>
<organism evidence="3">
    <name type="scientific">Phaffia rhodozyma</name>
    <name type="common">Yeast</name>
    <name type="synonym">Xanthophyllomyces dendrorhous</name>
    <dbReference type="NCBI Taxonomy" id="264483"/>
    <lineage>
        <taxon>Eukaryota</taxon>
        <taxon>Fungi</taxon>
        <taxon>Dikarya</taxon>
        <taxon>Basidiomycota</taxon>
        <taxon>Agaricomycotina</taxon>
        <taxon>Tremellomycetes</taxon>
        <taxon>Cystofilobasidiales</taxon>
        <taxon>Mrakiaceae</taxon>
        <taxon>Phaffia</taxon>
    </lineage>
</organism>
<feature type="compositionally biased region" description="Polar residues" evidence="1">
    <location>
        <begin position="484"/>
        <end position="500"/>
    </location>
</feature>
<evidence type="ECO:0000313" key="3">
    <source>
        <dbReference type="EMBL" id="CED82080.1"/>
    </source>
</evidence>
<feature type="compositionally biased region" description="Polar residues" evidence="1">
    <location>
        <begin position="418"/>
        <end position="435"/>
    </location>
</feature>